<protein>
    <submittedName>
        <fullName evidence="2">Nucleoside-diphosphate-sugar epimerase</fullName>
    </submittedName>
</protein>
<sequence length="325" mass="37030">MDRVAVTGGSGFIGTNLIEFLSLRSDIEILNLDIKPPQEASGKKYWTKCDLLNPEDIYRNLREFRPNKVVHLGGRTDMLGTTLQDYAANHIGTANLISALQQISAVERVIFTSTQFVVGPGPLPLHDLDFRPHTVYGQSKVESEKTVRGADLDCIWTIIRPTNIWGKGHPRYPYEFWRVLKQGRYFHPGGKRVRRSYGYVGTIIQQIDTILKSPPELIDREVFYVGDPPMDLLEWTNAFALELTNHSVHVVPRPMLKAIAKIGDIVVRAGGKFPIFSSRYRSMTEDYVTPMEKTFERLGRPNITLEQGVKETVAWLRTTDPFWQQ</sequence>
<keyword evidence="3" id="KW-1185">Reference proteome</keyword>
<dbReference type="InterPro" id="IPR001509">
    <property type="entry name" value="Epimerase_deHydtase"/>
</dbReference>
<accession>A0A428MFN2</accession>
<dbReference type="RefSeq" id="WP_125484379.1">
    <property type="nucleotide sequence ID" value="NZ_RSDW01000001.1"/>
</dbReference>
<dbReference type="Pfam" id="PF01370">
    <property type="entry name" value="Epimerase"/>
    <property type="match status" value="1"/>
</dbReference>
<organism evidence="2 3">
    <name type="scientific">Edaphobacter aggregans</name>
    <dbReference type="NCBI Taxonomy" id="570835"/>
    <lineage>
        <taxon>Bacteria</taxon>
        <taxon>Pseudomonadati</taxon>
        <taxon>Acidobacteriota</taxon>
        <taxon>Terriglobia</taxon>
        <taxon>Terriglobales</taxon>
        <taxon>Acidobacteriaceae</taxon>
        <taxon>Edaphobacter</taxon>
    </lineage>
</organism>
<evidence type="ECO:0000313" key="2">
    <source>
        <dbReference type="EMBL" id="RSL15662.1"/>
    </source>
</evidence>
<proteinExistence type="predicted"/>
<dbReference type="OrthoDB" id="9811743at2"/>
<dbReference type="SUPFAM" id="SSF51735">
    <property type="entry name" value="NAD(P)-binding Rossmann-fold domains"/>
    <property type="match status" value="1"/>
</dbReference>
<feature type="domain" description="NAD-dependent epimerase/dehydratase" evidence="1">
    <location>
        <begin position="4"/>
        <end position="226"/>
    </location>
</feature>
<dbReference type="AlphaFoldDB" id="A0A428MFN2"/>
<dbReference type="Proteomes" id="UP000269669">
    <property type="component" value="Unassembled WGS sequence"/>
</dbReference>
<dbReference type="InterPro" id="IPR036291">
    <property type="entry name" value="NAD(P)-bd_dom_sf"/>
</dbReference>
<name>A0A428MFN2_9BACT</name>
<evidence type="ECO:0000313" key="3">
    <source>
        <dbReference type="Proteomes" id="UP000269669"/>
    </source>
</evidence>
<dbReference type="PANTHER" id="PTHR43245:SF13">
    <property type="entry name" value="UDP-D-APIOSE_UDP-D-XYLOSE SYNTHASE 2"/>
    <property type="match status" value="1"/>
</dbReference>
<reference evidence="2 3" key="1">
    <citation type="submission" date="2018-12" db="EMBL/GenBank/DDBJ databases">
        <title>Sequencing of bacterial isolates from soil warming experiment in Harvard Forest, Massachusetts, USA.</title>
        <authorList>
            <person name="Deangelis K."/>
        </authorList>
    </citation>
    <scope>NUCLEOTIDE SEQUENCE [LARGE SCALE GENOMIC DNA]</scope>
    <source>
        <strain evidence="2 3">EB153</strain>
    </source>
</reference>
<dbReference type="Gene3D" id="3.40.50.720">
    <property type="entry name" value="NAD(P)-binding Rossmann-like Domain"/>
    <property type="match status" value="1"/>
</dbReference>
<evidence type="ECO:0000259" key="1">
    <source>
        <dbReference type="Pfam" id="PF01370"/>
    </source>
</evidence>
<comment type="caution">
    <text evidence="2">The sequence shown here is derived from an EMBL/GenBank/DDBJ whole genome shotgun (WGS) entry which is preliminary data.</text>
</comment>
<dbReference type="EMBL" id="RSDW01000001">
    <property type="protein sequence ID" value="RSL15662.1"/>
    <property type="molecule type" value="Genomic_DNA"/>
</dbReference>
<gene>
    <name evidence="2" type="ORF">EDE15_1156</name>
</gene>
<dbReference type="PANTHER" id="PTHR43245">
    <property type="entry name" value="BIFUNCTIONAL POLYMYXIN RESISTANCE PROTEIN ARNA"/>
    <property type="match status" value="1"/>
</dbReference>
<dbReference type="InterPro" id="IPR050177">
    <property type="entry name" value="Lipid_A_modif_metabolic_enz"/>
</dbReference>